<evidence type="ECO:0000313" key="1">
    <source>
        <dbReference type="EMBL" id="KAG0719183.1"/>
    </source>
</evidence>
<dbReference type="OrthoDB" id="6382096at2759"/>
<evidence type="ECO:0000313" key="2">
    <source>
        <dbReference type="Proteomes" id="UP000770661"/>
    </source>
</evidence>
<accession>A0A8J4Y145</accession>
<dbReference type="EMBL" id="JACEEZ010014910">
    <property type="protein sequence ID" value="KAG0719183.1"/>
    <property type="molecule type" value="Genomic_DNA"/>
</dbReference>
<name>A0A8J4Y145_CHIOP</name>
<dbReference type="InterPro" id="IPR036691">
    <property type="entry name" value="Endo/exonu/phosph_ase_sf"/>
</dbReference>
<protein>
    <submittedName>
        <fullName evidence="1">Uncharacterized protein</fullName>
    </submittedName>
</protein>
<dbReference type="Gene3D" id="3.60.10.10">
    <property type="entry name" value="Endonuclease/exonuclease/phosphatase"/>
    <property type="match status" value="1"/>
</dbReference>
<reference evidence="1" key="1">
    <citation type="submission" date="2020-07" db="EMBL/GenBank/DDBJ databases">
        <title>The High-quality genome of the commercially important snow crab, Chionoecetes opilio.</title>
        <authorList>
            <person name="Jeong J.-H."/>
            <person name="Ryu S."/>
        </authorList>
    </citation>
    <scope>NUCLEOTIDE SEQUENCE</scope>
    <source>
        <strain evidence="1">MADBK_172401_WGS</strain>
        <tissue evidence="1">Digestive gland</tissue>
    </source>
</reference>
<gene>
    <name evidence="1" type="ORF">GWK47_051028</name>
</gene>
<keyword evidence="2" id="KW-1185">Reference proteome</keyword>
<dbReference type="Proteomes" id="UP000770661">
    <property type="component" value="Unassembled WGS sequence"/>
</dbReference>
<comment type="caution">
    <text evidence="1">The sequence shown here is derived from an EMBL/GenBank/DDBJ whole genome shotgun (WGS) entry which is preliminary data.</text>
</comment>
<proteinExistence type="predicted"/>
<dbReference type="SUPFAM" id="SSF56219">
    <property type="entry name" value="DNase I-like"/>
    <property type="match status" value="1"/>
</dbReference>
<dbReference type="AlphaFoldDB" id="A0A8J4Y145"/>
<organism evidence="1 2">
    <name type="scientific">Chionoecetes opilio</name>
    <name type="common">Atlantic snow crab</name>
    <name type="synonym">Cancer opilio</name>
    <dbReference type="NCBI Taxonomy" id="41210"/>
    <lineage>
        <taxon>Eukaryota</taxon>
        <taxon>Metazoa</taxon>
        <taxon>Ecdysozoa</taxon>
        <taxon>Arthropoda</taxon>
        <taxon>Crustacea</taxon>
        <taxon>Multicrustacea</taxon>
        <taxon>Malacostraca</taxon>
        <taxon>Eumalacostraca</taxon>
        <taxon>Eucarida</taxon>
        <taxon>Decapoda</taxon>
        <taxon>Pleocyemata</taxon>
        <taxon>Brachyura</taxon>
        <taxon>Eubrachyura</taxon>
        <taxon>Majoidea</taxon>
        <taxon>Majidae</taxon>
        <taxon>Chionoecetes</taxon>
    </lineage>
</organism>
<sequence>MPTDRPSQEKLTLISANVRGLQTNIGELAHSFIIPHNTGIIATVETFLNHTIPANFGHIQGYSRWLRKDRAHGTIGGIAVCFREGLAIEALEVEMYRHHEMMFFRLWTSRHETILLCVCYRPQWQGDDPIHSSTPTLTPYFSSTTATISLLQGT</sequence>